<feature type="compositionally biased region" description="Polar residues" evidence="2">
    <location>
        <begin position="285"/>
        <end position="301"/>
    </location>
</feature>
<feature type="region of interest" description="Disordered" evidence="2">
    <location>
        <begin position="266"/>
        <end position="394"/>
    </location>
</feature>
<dbReference type="SMART" id="SM00184">
    <property type="entry name" value="RING"/>
    <property type="match status" value="1"/>
</dbReference>
<feature type="region of interest" description="Disordered" evidence="2">
    <location>
        <begin position="78"/>
        <end position="104"/>
    </location>
</feature>
<dbReference type="SUPFAM" id="SSF57850">
    <property type="entry name" value="RING/U-box"/>
    <property type="match status" value="1"/>
</dbReference>
<feature type="compositionally biased region" description="Basic and acidic residues" evidence="2">
    <location>
        <begin position="78"/>
        <end position="88"/>
    </location>
</feature>
<dbReference type="STRING" id="1314778.A0A5C3PMA2"/>
<feature type="domain" description="RING-type" evidence="3">
    <location>
        <begin position="183"/>
        <end position="230"/>
    </location>
</feature>
<keyword evidence="1" id="KW-0863">Zinc-finger</keyword>
<accession>A0A5C3PMA2</accession>
<dbReference type="Gene3D" id="3.30.40.10">
    <property type="entry name" value="Zinc/RING finger domain, C3HC4 (zinc finger)"/>
    <property type="match status" value="1"/>
</dbReference>
<proteinExistence type="predicted"/>
<name>A0A5C3PMA2_9APHY</name>
<feature type="compositionally biased region" description="Basic and acidic residues" evidence="2">
    <location>
        <begin position="374"/>
        <end position="394"/>
    </location>
</feature>
<protein>
    <recommendedName>
        <fullName evidence="3">RING-type domain-containing protein</fullName>
    </recommendedName>
</protein>
<dbReference type="Proteomes" id="UP000308197">
    <property type="component" value="Unassembled WGS sequence"/>
</dbReference>
<feature type="compositionally biased region" description="Acidic residues" evidence="2">
    <location>
        <begin position="23"/>
        <end position="38"/>
    </location>
</feature>
<evidence type="ECO:0000256" key="2">
    <source>
        <dbReference type="SAM" id="MobiDB-lite"/>
    </source>
</evidence>
<keyword evidence="5" id="KW-1185">Reference proteome</keyword>
<dbReference type="InParanoid" id="A0A5C3PMA2"/>
<dbReference type="GO" id="GO:0008270">
    <property type="term" value="F:zinc ion binding"/>
    <property type="evidence" value="ECO:0007669"/>
    <property type="project" value="UniProtKB-KW"/>
</dbReference>
<feature type="region of interest" description="Disordered" evidence="2">
    <location>
        <begin position="1"/>
        <end position="42"/>
    </location>
</feature>
<feature type="compositionally biased region" description="Acidic residues" evidence="2">
    <location>
        <begin position="269"/>
        <end position="284"/>
    </location>
</feature>
<dbReference type="EMBL" id="ML211034">
    <property type="protein sequence ID" value="TFK90855.1"/>
    <property type="molecule type" value="Genomic_DNA"/>
</dbReference>
<evidence type="ECO:0000313" key="5">
    <source>
        <dbReference type="Proteomes" id="UP000308197"/>
    </source>
</evidence>
<reference evidence="4 5" key="1">
    <citation type="journal article" date="2019" name="Nat. Ecol. Evol.">
        <title>Megaphylogeny resolves global patterns of mushroom evolution.</title>
        <authorList>
            <person name="Varga T."/>
            <person name="Krizsan K."/>
            <person name="Foldi C."/>
            <person name="Dima B."/>
            <person name="Sanchez-Garcia M."/>
            <person name="Sanchez-Ramirez S."/>
            <person name="Szollosi G.J."/>
            <person name="Szarkandi J.G."/>
            <person name="Papp V."/>
            <person name="Albert L."/>
            <person name="Andreopoulos W."/>
            <person name="Angelini C."/>
            <person name="Antonin V."/>
            <person name="Barry K.W."/>
            <person name="Bougher N.L."/>
            <person name="Buchanan P."/>
            <person name="Buyck B."/>
            <person name="Bense V."/>
            <person name="Catcheside P."/>
            <person name="Chovatia M."/>
            <person name="Cooper J."/>
            <person name="Damon W."/>
            <person name="Desjardin D."/>
            <person name="Finy P."/>
            <person name="Geml J."/>
            <person name="Haridas S."/>
            <person name="Hughes K."/>
            <person name="Justo A."/>
            <person name="Karasinski D."/>
            <person name="Kautmanova I."/>
            <person name="Kiss B."/>
            <person name="Kocsube S."/>
            <person name="Kotiranta H."/>
            <person name="LaButti K.M."/>
            <person name="Lechner B.E."/>
            <person name="Liimatainen K."/>
            <person name="Lipzen A."/>
            <person name="Lukacs Z."/>
            <person name="Mihaltcheva S."/>
            <person name="Morgado L.N."/>
            <person name="Niskanen T."/>
            <person name="Noordeloos M.E."/>
            <person name="Ohm R.A."/>
            <person name="Ortiz-Santana B."/>
            <person name="Ovrebo C."/>
            <person name="Racz N."/>
            <person name="Riley R."/>
            <person name="Savchenko A."/>
            <person name="Shiryaev A."/>
            <person name="Soop K."/>
            <person name="Spirin V."/>
            <person name="Szebenyi C."/>
            <person name="Tomsovsky M."/>
            <person name="Tulloss R.E."/>
            <person name="Uehling J."/>
            <person name="Grigoriev I.V."/>
            <person name="Vagvolgyi C."/>
            <person name="Papp T."/>
            <person name="Martin F.M."/>
            <person name="Miettinen O."/>
            <person name="Hibbett D.S."/>
            <person name="Nagy L.G."/>
        </authorList>
    </citation>
    <scope>NUCLEOTIDE SEQUENCE [LARGE SCALE GENOMIC DNA]</scope>
    <source>
        <strain evidence="4 5">HHB13444</strain>
    </source>
</reference>
<evidence type="ECO:0000313" key="4">
    <source>
        <dbReference type="EMBL" id="TFK90855.1"/>
    </source>
</evidence>
<dbReference type="Gene3D" id="1.20.5.170">
    <property type="match status" value="1"/>
</dbReference>
<evidence type="ECO:0000259" key="3">
    <source>
        <dbReference type="PROSITE" id="PS50089"/>
    </source>
</evidence>
<keyword evidence="1" id="KW-0479">Metal-binding</keyword>
<organism evidence="4 5">
    <name type="scientific">Polyporus arcularius HHB13444</name>
    <dbReference type="NCBI Taxonomy" id="1314778"/>
    <lineage>
        <taxon>Eukaryota</taxon>
        <taxon>Fungi</taxon>
        <taxon>Dikarya</taxon>
        <taxon>Basidiomycota</taxon>
        <taxon>Agaricomycotina</taxon>
        <taxon>Agaricomycetes</taxon>
        <taxon>Polyporales</taxon>
        <taxon>Polyporaceae</taxon>
        <taxon>Polyporus</taxon>
    </lineage>
</organism>
<gene>
    <name evidence="4" type="ORF">K466DRAFT_583318</name>
</gene>
<feature type="compositionally biased region" description="Polar residues" evidence="2">
    <location>
        <begin position="362"/>
        <end position="371"/>
    </location>
</feature>
<dbReference type="AlphaFoldDB" id="A0A5C3PMA2"/>
<dbReference type="PROSITE" id="PS50089">
    <property type="entry name" value="ZF_RING_2"/>
    <property type="match status" value="1"/>
</dbReference>
<dbReference type="InterPro" id="IPR013083">
    <property type="entry name" value="Znf_RING/FYVE/PHD"/>
</dbReference>
<dbReference type="InterPro" id="IPR001841">
    <property type="entry name" value="Znf_RING"/>
</dbReference>
<sequence length="394" mass="44447">MSPVTQYRSRRKASSSKHTLDEQPQDFEDSTAGEDDAQDIGSTLQAHIRQALEGAKRLQRENEELRRENEGLRKEVKSLRQEVDEQPIKPKRGGKTAASVSQLSKEVKTLRNQVRTLEKSKQRCLKRIDELSMKEVKRDADELVEDAEFEGGDSGHTITMRKLLREFHDLMLAAVLGPDDDGCAICFEPLQLEKCSSLPCQHIFCTEPCLQKLPSDAESDVESIRCPTCRKVCRRDQLESVEMTSTQQWDKLLHVAWQWAKIDMHRDDTSEEEGEEDFIDDEGTNDATTTVSEQEQSNPLDTSPEPEDTAAEPQVRSRMRKRIVVSPDPEDLRSPEHSAPGGPGPAANEEQLGTLFGEPGPSTETQPTYSQAPREGKRKMLEELAEARSKKPRL</sequence>
<keyword evidence="1" id="KW-0862">Zinc</keyword>
<evidence type="ECO:0000256" key="1">
    <source>
        <dbReference type="PROSITE-ProRule" id="PRU00175"/>
    </source>
</evidence>